<keyword evidence="5 6" id="KW-0949">S-adenosyl-L-methionine</keyword>
<dbReference type="SUPFAM" id="SSF53335">
    <property type="entry name" value="S-adenosyl-L-methionine-dependent methyltransferases"/>
    <property type="match status" value="1"/>
</dbReference>
<dbReference type="HAMAP" id="MF_01547">
    <property type="entry name" value="RNA_methyltr_E"/>
    <property type="match status" value="1"/>
</dbReference>
<feature type="domain" description="Ribosomal RNA methyltransferase FtsJ" evidence="7">
    <location>
        <begin position="21"/>
        <end position="211"/>
    </location>
</feature>
<feature type="active site" description="Proton acceptor" evidence="6">
    <location>
        <position position="163"/>
    </location>
</feature>
<gene>
    <name evidence="8" type="ORF">FA10DRAFT_224322</name>
</gene>
<evidence type="ECO:0000256" key="1">
    <source>
        <dbReference type="ARBA" id="ARBA00022490"/>
    </source>
</evidence>
<dbReference type="GO" id="GO:0005737">
    <property type="term" value="C:cytoplasm"/>
    <property type="evidence" value="ECO:0007669"/>
    <property type="project" value="TreeGrafter"/>
</dbReference>
<name>A0A316YW73_9BASI</name>
<dbReference type="RefSeq" id="XP_025379491.1">
    <property type="nucleotide sequence ID" value="XM_025518605.1"/>
</dbReference>
<evidence type="ECO:0000256" key="6">
    <source>
        <dbReference type="PIRSR" id="PIRSR005461-1"/>
    </source>
</evidence>
<organism evidence="8 9">
    <name type="scientific">Acaromyces ingoldii</name>
    <dbReference type="NCBI Taxonomy" id="215250"/>
    <lineage>
        <taxon>Eukaryota</taxon>
        <taxon>Fungi</taxon>
        <taxon>Dikarya</taxon>
        <taxon>Basidiomycota</taxon>
        <taxon>Ustilaginomycotina</taxon>
        <taxon>Exobasidiomycetes</taxon>
        <taxon>Exobasidiales</taxon>
        <taxon>Cryptobasidiaceae</taxon>
        <taxon>Acaromyces</taxon>
    </lineage>
</organism>
<dbReference type="GO" id="GO:0006364">
    <property type="term" value="P:rRNA processing"/>
    <property type="evidence" value="ECO:0007669"/>
    <property type="project" value="UniProtKB-KW"/>
</dbReference>
<dbReference type="InterPro" id="IPR029063">
    <property type="entry name" value="SAM-dependent_MTases_sf"/>
</dbReference>
<reference evidence="8 9" key="1">
    <citation type="journal article" date="2018" name="Mol. Biol. Evol.">
        <title>Broad Genomic Sampling Reveals a Smut Pathogenic Ancestry of the Fungal Clade Ustilaginomycotina.</title>
        <authorList>
            <person name="Kijpornyongpan T."/>
            <person name="Mondo S.J."/>
            <person name="Barry K."/>
            <person name="Sandor L."/>
            <person name="Lee J."/>
            <person name="Lipzen A."/>
            <person name="Pangilinan J."/>
            <person name="LaButti K."/>
            <person name="Hainaut M."/>
            <person name="Henrissat B."/>
            <person name="Grigoriev I.V."/>
            <person name="Spatafora J.W."/>
            <person name="Aime M.C."/>
        </authorList>
    </citation>
    <scope>NUCLEOTIDE SEQUENCE [LARGE SCALE GENOMIC DNA]</scope>
    <source>
        <strain evidence="8 9">MCA 4198</strain>
    </source>
</reference>
<dbReference type="Pfam" id="PF01728">
    <property type="entry name" value="FtsJ"/>
    <property type="match status" value="1"/>
</dbReference>
<dbReference type="PANTHER" id="PTHR10920:SF12">
    <property type="entry name" value="TRNA (CYTIDINE(32)_GUANOSINE(34)-2'-O)-METHYLTRANSFERASE-RELATED"/>
    <property type="match status" value="1"/>
</dbReference>
<dbReference type="GeneID" id="37040521"/>
<evidence type="ECO:0000313" key="9">
    <source>
        <dbReference type="Proteomes" id="UP000245768"/>
    </source>
</evidence>
<dbReference type="PIRSF" id="PIRSF005461">
    <property type="entry name" value="23S_rRNA_mtase"/>
    <property type="match status" value="1"/>
</dbReference>
<dbReference type="STRING" id="215250.A0A316YW73"/>
<protein>
    <submittedName>
        <fullName evidence="8">Ribosomal RNA methyltransferase</fullName>
    </submittedName>
</protein>
<dbReference type="Proteomes" id="UP000245768">
    <property type="component" value="Unassembled WGS sequence"/>
</dbReference>
<feature type="non-terminal residue" evidence="8">
    <location>
        <position position="211"/>
    </location>
</feature>
<dbReference type="FunCoup" id="A0A316YW73">
    <property type="interactions" value="1052"/>
</dbReference>
<evidence type="ECO:0000256" key="4">
    <source>
        <dbReference type="ARBA" id="ARBA00022679"/>
    </source>
</evidence>
<keyword evidence="4 8" id="KW-0808">Transferase</keyword>
<dbReference type="GO" id="GO:0008175">
    <property type="term" value="F:tRNA methyltransferase activity"/>
    <property type="evidence" value="ECO:0007669"/>
    <property type="project" value="TreeGrafter"/>
</dbReference>
<keyword evidence="3 8" id="KW-0489">Methyltransferase</keyword>
<dbReference type="InParanoid" id="A0A316YW73"/>
<sequence>MGASSKDKRDIYYRLCKAEGFRARSAYKLIHLNEIYGFLDEKPSRVIDLCAAPGSWSQVLSKALSKSGSRIVAVDLQAMAPLEGVKQITGDITSGQTAEAVIRALAGSGSTANRAEAQLIVCDGAPDVTGLHTLDEYLQSQLLVSALTITVRLLCIGGTFIAKIFCRRGDQQDTSSALACQLRTLFEHVDIVKPRSSRKSSMEHFVVCRGF</sequence>
<dbReference type="AlphaFoldDB" id="A0A316YW73"/>
<evidence type="ECO:0000259" key="7">
    <source>
        <dbReference type="Pfam" id="PF01728"/>
    </source>
</evidence>
<evidence type="ECO:0000256" key="2">
    <source>
        <dbReference type="ARBA" id="ARBA00022552"/>
    </source>
</evidence>
<dbReference type="EMBL" id="KZ819635">
    <property type="protein sequence ID" value="PWN92293.1"/>
    <property type="molecule type" value="Genomic_DNA"/>
</dbReference>
<keyword evidence="2" id="KW-0698">rRNA processing</keyword>
<evidence type="ECO:0000256" key="3">
    <source>
        <dbReference type="ARBA" id="ARBA00022603"/>
    </source>
</evidence>
<proteinExistence type="inferred from homology"/>
<dbReference type="InterPro" id="IPR050082">
    <property type="entry name" value="RNA_methyltr_RlmE"/>
</dbReference>
<dbReference type="InterPro" id="IPR015507">
    <property type="entry name" value="rRNA-MeTfrase_E"/>
</dbReference>
<accession>A0A316YW73</accession>
<keyword evidence="1" id="KW-0963">Cytoplasm</keyword>
<dbReference type="GO" id="GO:0002181">
    <property type="term" value="P:cytoplasmic translation"/>
    <property type="evidence" value="ECO:0007669"/>
    <property type="project" value="TreeGrafter"/>
</dbReference>
<dbReference type="PANTHER" id="PTHR10920">
    <property type="entry name" value="RIBOSOMAL RNA METHYLTRANSFERASE"/>
    <property type="match status" value="1"/>
</dbReference>
<dbReference type="FunFam" id="3.40.50.150:FF:000220">
    <property type="entry name" value="CAMK protein kinase"/>
    <property type="match status" value="1"/>
</dbReference>
<dbReference type="Gene3D" id="3.40.50.150">
    <property type="entry name" value="Vaccinia Virus protein VP39"/>
    <property type="match status" value="1"/>
</dbReference>
<evidence type="ECO:0000313" key="8">
    <source>
        <dbReference type="EMBL" id="PWN92293.1"/>
    </source>
</evidence>
<dbReference type="GO" id="GO:0030488">
    <property type="term" value="P:tRNA methylation"/>
    <property type="evidence" value="ECO:0007669"/>
    <property type="project" value="TreeGrafter"/>
</dbReference>
<evidence type="ECO:0000256" key="5">
    <source>
        <dbReference type="ARBA" id="ARBA00022691"/>
    </source>
</evidence>
<dbReference type="InterPro" id="IPR002877">
    <property type="entry name" value="RNA_MeTrfase_FtsJ_dom"/>
</dbReference>
<keyword evidence="9" id="KW-1185">Reference proteome</keyword>
<dbReference type="OrthoDB" id="289250at2759"/>